<evidence type="ECO:0000313" key="1">
    <source>
        <dbReference type="EMBL" id="OHA45886.1"/>
    </source>
</evidence>
<proteinExistence type="predicted"/>
<comment type="caution">
    <text evidence="1">The sequence shown here is derived from an EMBL/GenBank/DDBJ whole genome shotgun (WGS) entry which is preliminary data.</text>
</comment>
<protein>
    <submittedName>
        <fullName evidence="1">Uncharacterized protein</fullName>
    </submittedName>
</protein>
<dbReference type="AlphaFoldDB" id="A0A1G2PC17"/>
<reference evidence="1 2" key="1">
    <citation type="journal article" date="2016" name="Nat. Commun.">
        <title>Thousands of microbial genomes shed light on interconnected biogeochemical processes in an aquifer system.</title>
        <authorList>
            <person name="Anantharaman K."/>
            <person name="Brown C.T."/>
            <person name="Hug L.A."/>
            <person name="Sharon I."/>
            <person name="Castelle C.J."/>
            <person name="Probst A.J."/>
            <person name="Thomas B.C."/>
            <person name="Singh A."/>
            <person name="Wilkins M.J."/>
            <person name="Karaoz U."/>
            <person name="Brodie E.L."/>
            <person name="Williams K.H."/>
            <person name="Hubbard S.S."/>
            <person name="Banfield J.F."/>
        </authorList>
    </citation>
    <scope>NUCLEOTIDE SEQUENCE [LARGE SCALE GENOMIC DNA]</scope>
</reference>
<gene>
    <name evidence="1" type="ORF">A2828_01280</name>
</gene>
<evidence type="ECO:0000313" key="2">
    <source>
        <dbReference type="Proteomes" id="UP000178869"/>
    </source>
</evidence>
<accession>A0A1G2PC17</accession>
<dbReference type="Proteomes" id="UP000178869">
    <property type="component" value="Unassembled WGS sequence"/>
</dbReference>
<organism evidence="1 2">
    <name type="scientific">Candidatus Terrybacteria bacterium RIFCSPHIGHO2_01_FULL_43_35</name>
    <dbReference type="NCBI Taxonomy" id="1802361"/>
    <lineage>
        <taxon>Bacteria</taxon>
        <taxon>Candidatus Terryibacteriota</taxon>
    </lineage>
</organism>
<sequence>MRDKNLRNISERKYKWSGLEKYWDLEKIKQGFDLFYKENGRYPTTFDVDDYKYLPSSRQIQRNFGGLKN</sequence>
<name>A0A1G2PC17_9BACT</name>
<dbReference type="EMBL" id="MHSR01000025">
    <property type="protein sequence ID" value="OHA45886.1"/>
    <property type="molecule type" value="Genomic_DNA"/>
</dbReference>